<evidence type="ECO:0000313" key="4">
    <source>
        <dbReference type="EMBL" id="MPR33550.1"/>
    </source>
</evidence>
<dbReference type="SUPFAM" id="SSF55729">
    <property type="entry name" value="Acyl-CoA N-acyltransferases (Nat)"/>
    <property type="match status" value="1"/>
</dbReference>
<dbReference type="InterPro" id="IPR000182">
    <property type="entry name" value="GNAT_dom"/>
</dbReference>
<evidence type="ECO:0000256" key="2">
    <source>
        <dbReference type="ARBA" id="ARBA00023315"/>
    </source>
</evidence>
<evidence type="ECO:0000256" key="1">
    <source>
        <dbReference type="ARBA" id="ARBA00022679"/>
    </source>
</evidence>
<protein>
    <submittedName>
        <fullName evidence="4">GNAT family N-acetyltransferase</fullName>
    </submittedName>
</protein>
<evidence type="ECO:0000313" key="5">
    <source>
        <dbReference type="Proteomes" id="UP000479293"/>
    </source>
</evidence>
<feature type="domain" description="N-acetyltransferase" evidence="3">
    <location>
        <begin position="5"/>
        <end position="155"/>
    </location>
</feature>
<keyword evidence="2" id="KW-0012">Acyltransferase</keyword>
<dbReference type="PROSITE" id="PS51186">
    <property type="entry name" value="GNAT"/>
    <property type="match status" value="1"/>
</dbReference>
<dbReference type="InterPro" id="IPR050832">
    <property type="entry name" value="Bact_Acetyltransf"/>
</dbReference>
<reference evidence="4 5" key="1">
    <citation type="submission" date="2019-10" db="EMBL/GenBank/DDBJ databases">
        <title>Draft Genome Sequence of Cytophagaceae sp. SJW1-29.</title>
        <authorList>
            <person name="Choi A."/>
        </authorList>
    </citation>
    <scope>NUCLEOTIDE SEQUENCE [LARGE SCALE GENOMIC DNA]</scope>
    <source>
        <strain evidence="4 5">SJW1-29</strain>
    </source>
</reference>
<dbReference type="PANTHER" id="PTHR43877">
    <property type="entry name" value="AMINOALKYLPHOSPHONATE N-ACETYLTRANSFERASE-RELATED-RELATED"/>
    <property type="match status" value="1"/>
</dbReference>
<accession>A0A7C9FCF1</accession>
<keyword evidence="1 4" id="KW-0808">Transferase</keyword>
<dbReference type="Gene3D" id="3.40.630.30">
    <property type="match status" value="1"/>
</dbReference>
<dbReference type="RefSeq" id="WP_152758888.1">
    <property type="nucleotide sequence ID" value="NZ_WHLY01000002.1"/>
</dbReference>
<comment type="caution">
    <text evidence="4">The sequence shown here is derived from an EMBL/GenBank/DDBJ whole genome shotgun (WGS) entry which is preliminary data.</text>
</comment>
<dbReference type="AlphaFoldDB" id="A0A7C9FCF1"/>
<dbReference type="CDD" id="cd04301">
    <property type="entry name" value="NAT_SF"/>
    <property type="match status" value="1"/>
</dbReference>
<dbReference type="InterPro" id="IPR016181">
    <property type="entry name" value="Acyl_CoA_acyltransferase"/>
</dbReference>
<proteinExistence type="predicted"/>
<dbReference type="EMBL" id="WHLY01000002">
    <property type="protein sequence ID" value="MPR33550.1"/>
    <property type="molecule type" value="Genomic_DNA"/>
</dbReference>
<name>A0A7C9FCF1_9BACT</name>
<keyword evidence="5" id="KW-1185">Reference proteome</keyword>
<gene>
    <name evidence="4" type="ORF">GBK04_09270</name>
</gene>
<organism evidence="4 5">
    <name type="scientific">Salmonirosea aquatica</name>
    <dbReference type="NCBI Taxonomy" id="2654236"/>
    <lineage>
        <taxon>Bacteria</taxon>
        <taxon>Pseudomonadati</taxon>
        <taxon>Bacteroidota</taxon>
        <taxon>Cytophagia</taxon>
        <taxon>Cytophagales</taxon>
        <taxon>Spirosomataceae</taxon>
        <taxon>Salmonirosea</taxon>
    </lineage>
</organism>
<dbReference type="Proteomes" id="UP000479293">
    <property type="component" value="Unassembled WGS sequence"/>
</dbReference>
<dbReference type="GO" id="GO:0016747">
    <property type="term" value="F:acyltransferase activity, transferring groups other than amino-acyl groups"/>
    <property type="evidence" value="ECO:0007669"/>
    <property type="project" value="InterPro"/>
</dbReference>
<dbReference type="Pfam" id="PF00583">
    <property type="entry name" value="Acetyltransf_1"/>
    <property type="match status" value="1"/>
</dbReference>
<sequence length="155" mass="17394">MTDTLTFRKATENDLSHIIKMLADDTFGSTRELLEDGVSEVYVKAFEKITADANQELTVVEMNGELVATFHLTFIQYLTHQGGLRAQIEAVRTHSGHRGQGIGKQVFDYAINRAKAKGCRMIQLTSDKQRPDAIRFYESLGFEATHEGMKLKLGL</sequence>
<dbReference type="PANTHER" id="PTHR43877:SF2">
    <property type="entry name" value="AMINOALKYLPHOSPHONATE N-ACETYLTRANSFERASE-RELATED"/>
    <property type="match status" value="1"/>
</dbReference>
<evidence type="ECO:0000259" key="3">
    <source>
        <dbReference type="PROSITE" id="PS51186"/>
    </source>
</evidence>